<dbReference type="RefSeq" id="WP_123927471.1">
    <property type="nucleotide sequence ID" value="NZ_JBPSDP010000004.1"/>
</dbReference>
<dbReference type="AlphaFoldDB" id="A0A3N4HES8"/>
<proteinExistence type="predicted"/>
<gene>
    <name evidence="1" type="ORF">EF294_07420</name>
</gene>
<comment type="caution">
    <text evidence="1">The sequence shown here is derived from an EMBL/GenBank/DDBJ whole genome shotgun (WGS) entry which is preliminary data.</text>
</comment>
<name>A0A3N4HES8_9ACTN</name>
<accession>A0A3N4HES8</accession>
<sequence length="141" mass="15883">MTTTSPNLATDRLIEASRRFASVTDWAVDALSAHDIYSDEYGELELICEYLPPLKTALRAFTHYSDGRPVSSEIEIEVGLVHSQLWPAAPTTMEERLEYESRLPVDPGQPDRGGYRLYVNDLACRMRVEFLPAKPNLVSLP</sequence>
<evidence type="ECO:0000313" key="2">
    <source>
        <dbReference type="Proteomes" id="UP000267536"/>
    </source>
</evidence>
<keyword evidence="2" id="KW-1185">Reference proteome</keyword>
<dbReference type="OrthoDB" id="4373586at2"/>
<dbReference type="EMBL" id="RKMH01000004">
    <property type="protein sequence ID" value="RPA64904.1"/>
    <property type="molecule type" value="Genomic_DNA"/>
</dbReference>
<dbReference type="Proteomes" id="UP000267536">
    <property type="component" value="Unassembled WGS sequence"/>
</dbReference>
<organism evidence="1 2">
    <name type="scientific">Gordonia oryzae</name>
    <dbReference type="NCBI Taxonomy" id="2487349"/>
    <lineage>
        <taxon>Bacteria</taxon>
        <taxon>Bacillati</taxon>
        <taxon>Actinomycetota</taxon>
        <taxon>Actinomycetes</taxon>
        <taxon>Mycobacteriales</taxon>
        <taxon>Gordoniaceae</taxon>
        <taxon>Gordonia</taxon>
    </lineage>
</organism>
<protein>
    <submittedName>
        <fullName evidence="1">Uncharacterized protein</fullName>
    </submittedName>
</protein>
<reference evidence="1 2" key="1">
    <citation type="submission" date="2018-11" db="EMBL/GenBank/DDBJ databases">
        <title>Draft genome sequence of Gordonia sp. RS15-1S isolated from rice stems.</title>
        <authorList>
            <person name="Muangham S."/>
        </authorList>
    </citation>
    <scope>NUCLEOTIDE SEQUENCE [LARGE SCALE GENOMIC DNA]</scope>
    <source>
        <strain evidence="1 2">RS15-1S</strain>
    </source>
</reference>
<evidence type="ECO:0000313" key="1">
    <source>
        <dbReference type="EMBL" id="RPA64904.1"/>
    </source>
</evidence>